<dbReference type="STRING" id="1285928.SAMN04487894_10332"/>
<name>A0A1G6MTR2_NIADE</name>
<dbReference type="SUPFAM" id="SSF51126">
    <property type="entry name" value="Pectin lyase-like"/>
    <property type="match status" value="1"/>
</dbReference>
<dbReference type="EMBL" id="FMZO01000003">
    <property type="protein sequence ID" value="SDC58811.1"/>
    <property type="molecule type" value="Genomic_DNA"/>
</dbReference>
<evidence type="ECO:0000313" key="2">
    <source>
        <dbReference type="EMBL" id="SDC58811.1"/>
    </source>
</evidence>
<dbReference type="InterPro" id="IPR059226">
    <property type="entry name" value="Choice_anch_Q_dom"/>
</dbReference>
<dbReference type="OrthoDB" id="8901262at2"/>
<dbReference type="Proteomes" id="UP000198757">
    <property type="component" value="Unassembled WGS sequence"/>
</dbReference>
<gene>
    <name evidence="2" type="ORF">SAMN04487894_10332</name>
</gene>
<feature type="signal peptide" evidence="1">
    <location>
        <begin position="1"/>
        <end position="20"/>
    </location>
</feature>
<dbReference type="RefSeq" id="WP_090389229.1">
    <property type="nucleotide sequence ID" value="NZ_FMZO01000003.1"/>
</dbReference>
<keyword evidence="3" id="KW-1185">Reference proteome</keyword>
<evidence type="ECO:0000256" key="1">
    <source>
        <dbReference type="SAM" id="SignalP"/>
    </source>
</evidence>
<keyword evidence="1" id="KW-0732">Signal</keyword>
<protein>
    <recommendedName>
        <fullName evidence="4">Polymorphic outer membrane protein repeat-containing protein</fullName>
    </recommendedName>
</protein>
<feature type="chain" id="PRO_5011689292" description="Polymorphic outer membrane protein repeat-containing protein" evidence="1">
    <location>
        <begin position="21"/>
        <end position="587"/>
    </location>
</feature>
<dbReference type="AlphaFoldDB" id="A0A1G6MTR2"/>
<evidence type="ECO:0008006" key="4">
    <source>
        <dbReference type="Google" id="ProtNLM"/>
    </source>
</evidence>
<proteinExistence type="predicted"/>
<sequence length="587" mass="61901">MKKSQFLLLFCLCWAGALRAQFTPGTGNILYVNKQVTGGNHTGNSWANAVPELAEALKWANTNKSSWTTANPLQIWVATGVYKPMYSPADDNFGNNADRDNAFLMVSNVRLYGGFDPANGIISLTDKRILPGSGGEGSVLSGDRGVENDNTDNAYHVLIAGGGMGVARLDGFTVTGGNADQDDGVALSVGGGAVRRHFGSGMFNVNNASPIVTHSSFTRNTALGGGGGMYNYINASPTISYCTFSENTADFGGGGMCNEVAYPVITYSTFWKNTANRGGGIYNHREVALKATNVLFSDNTVTNLGGGIFDNSEGSIFTNVTLVNNNGISGLFASGITYWNNSIVWDDAPYTNAVAHNSLFKDSSNTANGNIDATGLSGTDIFNNFANGDYRLKSGAPAINAGNNQLYTDAGGDLNNDQDLAGNPRLAGSAIDIGAYEFSAALPVLFGPVSATIKNGRVLVSWTTETETNNDHFLLQLSPDGVHWKTVQTIQSKATAGNSNTVLEYNSTIPLTTLSLGFGMLLLGALASTRRRHAFAIAAAICCALAFSCHKNTAVEPAGNGKLFVRIVQIDKDGTKQLSKVLQATPE</sequence>
<dbReference type="NCBIfam" id="NF041518">
    <property type="entry name" value="choice_anch_Q"/>
    <property type="match status" value="1"/>
</dbReference>
<accession>A0A1G6MTR2</accession>
<evidence type="ECO:0000313" key="3">
    <source>
        <dbReference type="Proteomes" id="UP000198757"/>
    </source>
</evidence>
<organism evidence="2 3">
    <name type="scientific">Niabella drilacis (strain DSM 25811 / CCM 8410 / CCUG 62505 / LMG 26954 / E90)</name>
    <dbReference type="NCBI Taxonomy" id="1285928"/>
    <lineage>
        <taxon>Bacteria</taxon>
        <taxon>Pseudomonadati</taxon>
        <taxon>Bacteroidota</taxon>
        <taxon>Chitinophagia</taxon>
        <taxon>Chitinophagales</taxon>
        <taxon>Chitinophagaceae</taxon>
        <taxon>Niabella</taxon>
    </lineage>
</organism>
<reference evidence="3" key="1">
    <citation type="submission" date="2016-10" db="EMBL/GenBank/DDBJ databases">
        <authorList>
            <person name="Varghese N."/>
            <person name="Submissions S."/>
        </authorList>
    </citation>
    <scope>NUCLEOTIDE SEQUENCE [LARGE SCALE GENOMIC DNA]</scope>
    <source>
        <strain evidence="3">DSM 25811 / CCM 8410 / LMG 26954 / E90</strain>
    </source>
</reference>
<dbReference type="InterPro" id="IPR011050">
    <property type="entry name" value="Pectin_lyase_fold/virulence"/>
</dbReference>